<comment type="caution">
    <text evidence="2">The sequence shown here is derived from an EMBL/GenBank/DDBJ whole genome shotgun (WGS) entry which is preliminary data.</text>
</comment>
<reference evidence="2 3" key="1">
    <citation type="submission" date="2019-03" db="EMBL/GenBank/DDBJ databases">
        <title>Metabolic potential of uncultured bacteria and archaea associated with petroleum seepage in deep-sea sediments.</title>
        <authorList>
            <person name="Dong X."/>
            <person name="Hubert C."/>
        </authorList>
    </citation>
    <scope>NUCLEOTIDE SEQUENCE [LARGE SCALE GENOMIC DNA]</scope>
    <source>
        <strain evidence="2">E44_bin18</strain>
    </source>
</reference>
<organism evidence="2 3">
    <name type="scientific">candidate division TA06 bacterium</name>
    <dbReference type="NCBI Taxonomy" id="2250710"/>
    <lineage>
        <taxon>Bacteria</taxon>
        <taxon>Bacteria division TA06</taxon>
    </lineage>
</organism>
<evidence type="ECO:0000313" key="3">
    <source>
        <dbReference type="Proteomes" id="UP000315525"/>
    </source>
</evidence>
<proteinExistence type="predicted"/>
<dbReference type="EMBL" id="SOJN01000031">
    <property type="protein sequence ID" value="TET47151.1"/>
    <property type="molecule type" value="Genomic_DNA"/>
</dbReference>
<keyword evidence="1" id="KW-0732">Signal</keyword>
<name>A0A523UXU5_UNCT6</name>
<dbReference type="Proteomes" id="UP000315525">
    <property type="component" value="Unassembled WGS sequence"/>
</dbReference>
<dbReference type="AlphaFoldDB" id="A0A523UXU5"/>
<feature type="chain" id="PRO_5022143989" evidence="1">
    <location>
        <begin position="22"/>
        <end position="283"/>
    </location>
</feature>
<evidence type="ECO:0000313" key="2">
    <source>
        <dbReference type="EMBL" id="TET47151.1"/>
    </source>
</evidence>
<evidence type="ECO:0000256" key="1">
    <source>
        <dbReference type="SAM" id="SignalP"/>
    </source>
</evidence>
<accession>A0A523UXU5</accession>
<feature type="signal peptide" evidence="1">
    <location>
        <begin position="1"/>
        <end position="21"/>
    </location>
</feature>
<feature type="non-terminal residue" evidence="2">
    <location>
        <position position="283"/>
    </location>
</feature>
<gene>
    <name evidence="2" type="ORF">E3J62_02390</name>
</gene>
<sequence>MRLLMSLLCAVLLLVGLSAYAGAPRVISFQGKLTDTSGVPMTGTFEMTFRLWDAATGGTMLFQDVHPSVEVDNEGLYNVEMSIPTSITFQDLAWLGVEVDADGEMTPRYRLTSSPYSFWAINAGMLEGNSLADLDLRFVNEGQVNSITSAMIRDGEIVDADVSATADIDPTKIKGTACTGAGTAGYLAKYNAPTTLGNSVIYQSGSNVGIGTTGPAERLDVSGRLRVTDKARIGPNCSNSGSYAFAVGNANTASGSYATVTGGRMNVASRSYATVGGGYRNNA</sequence>
<protein>
    <submittedName>
        <fullName evidence="2">Uncharacterized protein</fullName>
    </submittedName>
</protein>